<dbReference type="Gene3D" id="3.90.1560.10">
    <property type="entry name" value="ComB-like"/>
    <property type="match status" value="1"/>
</dbReference>
<name>A0A3M8B506_9BACL</name>
<evidence type="ECO:0000256" key="5">
    <source>
        <dbReference type="ARBA" id="ARBA00022801"/>
    </source>
</evidence>
<dbReference type="GO" id="GO:0000287">
    <property type="term" value="F:magnesium ion binding"/>
    <property type="evidence" value="ECO:0007669"/>
    <property type="project" value="InterPro"/>
</dbReference>
<evidence type="ECO:0000313" key="8">
    <source>
        <dbReference type="EMBL" id="RNB58518.1"/>
    </source>
</evidence>
<dbReference type="PANTHER" id="PTHR37311">
    <property type="entry name" value="2-PHOSPHOSULFOLACTATE PHOSPHATASE-RELATED"/>
    <property type="match status" value="1"/>
</dbReference>
<keyword evidence="6" id="KW-0460">Magnesium</keyword>
<keyword evidence="9" id="KW-1185">Reference proteome</keyword>
<dbReference type="OrthoDB" id="4913at2"/>
<comment type="caution">
    <text evidence="8">The sequence shown here is derived from an EMBL/GenBank/DDBJ whole genome shotgun (WGS) entry which is preliminary data.</text>
</comment>
<comment type="similarity">
    <text evidence="2">Belongs to the ComB family.</text>
</comment>
<reference evidence="8 9" key="1">
    <citation type="submission" date="2018-10" db="EMBL/GenBank/DDBJ databases">
        <title>Phylogenomics of Brevibacillus.</title>
        <authorList>
            <person name="Dunlap C."/>
        </authorList>
    </citation>
    <scope>NUCLEOTIDE SEQUENCE [LARGE SCALE GENOMIC DNA]</scope>
    <source>
        <strain evidence="8 9">DSM 100115</strain>
    </source>
</reference>
<dbReference type="EMBL" id="RHHS01000017">
    <property type="protein sequence ID" value="RNB58518.1"/>
    <property type="molecule type" value="Genomic_DNA"/>
</dbReference>
<dbReference type="EC" id="3.1.3.71" evidence="3"/>
<dbReference type="GO" id="GO:0050532">
    <property type="term" value="F:2-phosphosulfolactate phosphatase activity"/>
    <property type="evidence" value="ECO:0007669"/>
    <property type="project" value="UniProtKB-EC"/>
</dbReference>
<evidence type="ECO:0000256" key="4">
    <source>
        <dbReference type="ARBA" id="ARBA00021948"/>
    </source>
</evidence>
<evidence type="ECO:0000313" key="9">
    <source>
        <dbReference type="Proteomes" id="UP000268829"/>
    </source>
</evidence>
<comment type="catalytic activity">
    <reaction evidence="7">
        <text>(2R)-O-phospho-3-sulfolactate + H2O = (2R)-3-sulfolactate + phosphate</text>
        <dbReference type="Rhea" id="RHEA:23416"/>
        <dbReference type="ChEBI" id="CHEBI:15377"/>
        <dbReference type="ChEBI" id="CHEBI:15597"/>
        <dbReference type="ChEBI" id="CHEBI:43474"/>
        <dbReference type="ChEBI" id="CHEBI:58738"/>
        <dbReference type="EC" id="3.1.3.71"/>
    </reaction>
</comment>
<sequence>MRIEVVPTVEEIRFDQISNHVVIVIDVLRASSTIVTALGNGFDCVIPVETIGQANSLRAADCLLAGERHCRKIPDFDCNNSPTEISATQTSGKRKRLVLTTTNGTRAIQKAERASALLIGCFLNATACIRHALSYHLDITLYCAGTRSEFALEDGLAAGLMIVQAQKALANIQTCDLGEALKGSYLYYADKLSEQLLKTTTGKRLVSHQFADDLRFCSQVDQFQLVPYVKDKRILPHLVS</sequence>
<dbReference type="InterPro" id="IPR005238">
    <property type="entry name" value="ComB-like"/>
</dbReference>
<gene>
    <name evidence="8" type="ORF">EDM57_07280</name>
</gene>
<dbReference type="Pfam" id="PF04029">
    <property type="entry name" value="2-ph_phosp"/>
    <property type="match status" value="1"/>
</dbReference>
<dbReference type="GO" id="GO:0050545">
    <property type="term" value="F:sulfopyruvate decarboxylase activity"/>
    <property type="evidence" value="ECO:0007669"/>
    <property type="project" value="TreeGrafter"/>
</dbReference>
<dbReference type="SUPFAM" id="SSF142823">
    <property type="entry name" value="ComB-like"/>
    <property type="match status" value="1"/>
</dbReference>
<dbReference type="PANTHER" id="PTHR37311:SF1">
    <property type="entry name" value="2-PHOSPHOSULFOLACTATE PHOSPHATASE-RELATED"/>
    <property type="match status" value="1"/>
</dbReference>
<dbReference type="InterPro" id="IPR036702">
    <property type="entry name" value="ComB-like_sf"/>
</dbReference>
<accession>A0A3M8B506</accession>
<comment type="cofactor">
    <cofactor evidence="1">
        <name>Mg(2+)</name>
        <dbReference type="ChEBI" id="CHEBI:18420"/>
    </cofactor>
</comment>
<dbReference type="AlphaFoldDB" id="A0A3M8B506"/>
<evidence type="ECO:0000256" key="7">
    <source>
        <dbReference type="ARBA" id="ARBA00033711"/>
    </source>
</evidence>
<keyword evidence="5" id="KW-0378">Hydrolase</keyword>
<protein>
    <recommendedName>
        <fullName evidence="4">Probable 2-phosphosulfolactate phosphatase</fullName>
        <ecNumber evidence="3">3.1.3.71</ecNumber>
    </recommendedName>
</protein>
<dbReference type="RefSeq" id="WP_122904095.1">
    <property type="nucleotide sequence ID" value="NZ_RHHS01000017.1"/>
</dbReference>
<organism evidence="8 9">
    <name type="scientific">Brevibacillus gelatini</name>
    <dbReference type="NCBI Taxonomy" id="1655277"/>
    <lineage>
        <taxon>Bacteria</taxon>
        <taxon>Bacillati</taxon>
        <taxon>Bacillota</taxon>
        <taxon>Bacilli</taxon>
        <taxon>Bacillales</taxon>
        <taxon>Paenibacillaceae</taxon>
        <taxon>Brevibacillus</taxon>
    </lineage>
</organism>
<proteinExistence type="inferred from homology"/>
<evidence type="ECO:0000256" key="6">
    <source>
        <dbReference type="ARBA" id="ARBA00022842"/>
    </source>
</evidence>
<evidence type="ECO:0000256" key="3">
    <source>
        <dbReference type="ARBA" id="ARBA00012953"/>
    </source>
</evidence>
<evidence type="ECO:0000256" key="1">
    <source>
        <dbReference type="ARBA" id="ARBA00001946"/>
    </source>
</evidence>
<dbReference type="Proteomes" id="UP000268829">
    <property type="component" value="Unassembled WGS sequence"/>
</dbReference>
<evidence type="ECO:0000256" key="2">
    <source>
        <dbReference type="ARBA" id="ARBA00009997"/>
    </source>
</evidence>